<dbReference type="GO" id="GO:0008270">
    <property type="term" value="F:zinc ion binding"/>
    <property type="evidence" value="ECO:0007669"/>
    <property type="project" value="UniProtKB-KW"/>
</dbReference>
<protein>
    <submittedName>
        <fullName evidence="3">Uncharacterized protein</fullName>
    </submittedName>
</protein>
<dbReference type="Gene3D" id="2.120.10.30">
    <property type="entry name" value="TolB, C-terminal domain"/>
    <property type="match status" value="2"/>
</dbReference>
<dbReference type="PANTHER" id="PTHR24104">
    <property type="entry name" value="E3 UBIQUITIN-PROTEIN LIGASE NHLRC1-RELATED"/>
    <property type="match status" value="1"/>
</dbReference>
<dbReference type="CDD" id="cd05819">
    <property type="entry name" value="NHL"/>
    <property type="match status" value="1"/>
</dbReference>
<dbReference type="InterPro" id="IPR001258">
    <property type="entry name" value="NHL_repeat"/>
</dbReference>
<dbReference type="Gene3D" id="2.40.10.500">
    <property type="match status" value="1"/>
</dbReference>
<feature type="non-terminal residue" evidence="3">
    <location>
        <position position="296"/>
    </location>
</feature>
<feature type="repeat" description="NHL" evidence="2">
    <location>
        <begin position="252"/>
        <end position="292"/>
    </location>
</feature>
<comment type="caution">
    <text evidence="3">The sequence shown here is derived from an EMBL/GenBank/DDBJ whole genome shotgun (WGS) entry which is preliminary data.</text>
</comment>
<keyword evidence="1" id="KW-0677">Repeat</keyword>
<dbReference type="InterPro" id="IPR050952">
    <property type="entry name" value="TRIM-NHL_E3_ligases"/>
</dbReference>
<feature type="non-terminal residue" evidence="3">
    <location>
        <position position="1"/>
    </location>
</feature>
<dbReference type="Proteomes" id="UP000663844">
    <property type="component" value="Unassembled WGS sequence"/>
</dbReference>
<dbReference type="EMBL" id="CAJOAZ010008891">
    <property type="protein sequence ID" value="CAF4193167.1"/>
    <property type="molecule type" value="Genomic_DNA"/>
</dbReference>
<feature type="repeat" description="NHL" evidence="2">
    <location>
        <begin position="154"/>
        <end position="195"/>
    </location>
</feature>
<dbReference type="PANTHER" id="PTHR24104:SF25">
    <property type="entry name" value="PROTEIN LIN-41"/>
    <property type="match status" value="1"/>
</dbReference>
<evidence type="ECO:0000256" key="1">
    <source>
        <dbReference type="ARBA" id="ARBA00022737"/>
    </source>
</evidence>
<reference evidence="3" key="1">
    <citation type="submission" date="2021-02" db="EMBL/GenBank/DDBJ databases">
        <authorList>
            <person name="Nowell W R."/>
        </authorList>
    </citation>
    <scope>NUCLEOTIDE SEQUENCE</scope>
</reference>
<dbReference type="InterPro" id="IPR011042">
    <property type="entry name" value="6-blade_b-propeller_TolB-like"/>
</dbReference>
<evidence type="ECO:0000313" key="3">
    <source>
        <dbReference type="EMBL" id="CAF4193167.1"/>
    </source>
</evidence>
<evidence type="ECO:0000313" key="4">
    <source>
        <dbReference type="Proteomes" id="UP000663844"/>
    </source>
</evidence>
<dbReference type="AlphaFoldDB" id="A0A820AH30"/>
<dbReference type="Pfam" id="PF01436">
    <property type="entry name" value="NHL"/>
    <property type="match status" value="1"/>
</dbReference>
<evidence type="ECO:0000256" key="2">
    <source>
        <dbReference type="PROSITE-ProRule" id="PRU00504"/>
    </source>
</evidence>
<gene>
    <name evidence="3" type="ORF">OXD698_LOCUS40403</name>
</gene>
<name>A0A820AH30_9BILA</name>
<dbReference type="SUPFAM" id="SSF101898">
    <property type="entry name" value="NHL repeat"/>
    <property type="match status" value="1"/>
</dbReference>
<accession>A0A820AH30</accession>
<proteinExistence type="predicted"/>
<dbReference type="PROSITE" id="PS51125">
    <property type="entry name" value="NHL"/>
    <property type="match status" value="2"/>
</dbReference>
<sequence length="296" mass="32491">LSYNQPKFCSTATWNSNGITIANQSIVGLSPRAIFVNTNNTIYVANQEKKAIVMWQEESVNPTNIIRGNFTEASSLFVTSNGDIYIDDGEKNGRVQKWSADTSTFDTVMIVSSSCWGLFVDINDTLYCSMPDVDQVVKRSLHDSMMTPNRVAAGTGIGGSGSNQLKSPRGIFVDVNFNLYVTDCFNNRVQLFQPGALNGITIAGSDPLDPTIELNCPSGVILDAEKYLFIVNRNNHRIVGLGLNGLQCLVGCDGRGSQSNQLSSPFSFSFDHSGNIFVTDTSNHRIQKFQYYEESC</sequence>
<organism evidence="3 4">
    <name type="scientific">Adineta steineri</name>
    <dbReference type="NCBI Taxonomy" id="433720"/>
    <lineage>
        <taxon>Eukaryota</taxon>
        <taxon>Metazoa</taxon>
        <taxon>Spiralia</taxon>
        <taxon>Gnathifera</taxon>
        <taxon>Rotifera</taxon>
        <taxon>Eurotatoria</taxon>
        <taxon>Bdelloidea</taxon>
        <taxon>Adinetida</taxon>
        <taxon>Adinetidae</taxon>
        <taxon>Adineta</taxon>
    </lineage>
</organism>